<dbReference type="PANTHER" id="PTHR11731">
    <property type="entry name" value="PROTEASE FAMILY S9B,C DIPEPTIDYL-PEPTIDASE IV-RELATED"/>
    <property type="match status" value="1"/>
</dbReference>
<evidence type="ECO:0000256" key="5">
    <source>
        <dbReference type="ARBA" id="ARBA00023180"/>
    </source>
</evidence>
<dbReference type="InterPro" id="IPR002471">
    <property type="entry name" value="Pept_S9_AS"/>
</dbReference>
<dbReference type="PROSITE" id="PS00708">
    <property type="entry name" value="PRO_ENDOPEP_SER"/>
    <property type="match status" value="1"/>
</dbReference>
<dbReference type="InterPro" id="IPR029058">
    <property type="entry name" value="AB_hydrolase_fold"/>
</dbReference>
<dbReference type="GeneTree" id="ENSGT00940000165362"/>
<dbReference type="PANTHER" id="PTHR11731:SF204">
    <property type="entry name" value="DIPEPTIDYL PEPTIDASE 4"/>
    <property type="match status" value="1"/>
</dbReference>
<dbReference type="Pfam" id="PF00930">
    <property type="entry name" value="DPPIV_N"/>
    <property type="match status" value="1"/>
</dbReference>
<name>A0A4W6FZE4_LATCA</name>
<dbReference type="AlphaFoldDB" id="A0A4W6FZE4"/>
<dbReference type="InterPro" id="IPR001375">
    <property type="entry name" value="Peptidase_S9_cat"/>
</dbReference>
<reference evidence="8" key="2">
    <citation type="submission" date="2025-08" db="UniProtKB">
        <authorList>
            <consortium name="Ensembl"/>
        </authorList>
    </citation>
    <scope>IDENTIFICATION</scope>
</reference>
<protein>
    <submittedName>
        <fullName evidence="8">Fibroblast activation protein, alpha</fullName>
    </submittedName>
</protein>
<accession>A0A4W6FZE4</accession>
<evidence type="ECO:0000259" key="6">
    <source>
        <dbReference type="Pfam" id="PF00326"/>
    </source>
</evidence>
<dbReference type="InterPro" id="IPR002469">
    <property type="entry name" value="Peptidase_S9B_N"/>
</dbReference>
<dbReference type="InterPro" id="IPR050278">
    <property type="entry name" value="Serine_Prot_S9B/DPPIV"/>
</dbReference>
<keyword evidence="9" id="KW-1185">Reference proteome</keyword>
<dbReference type="SUPFAM" id="SSF82171">
    <property type="entry name" value="DPP6 N-terminal domain-like"/>
    <property type="match status" value="1"/>
</dbReference>
<evidence type="ECO:0000256" key="1">
    <source>
        <dbReference type="ARBA" id="ARBA00004341"/>
    </source>
</evidence>
<dbReference type="Pfam" id="PF00326">
    <property type="entry name" value="Peptidase_S9"/>
    <property type="match status" value="1"/>
</dbReference>
<evidence type="ECO:0000256" key="3">
    <source>
        <dbReference type="ARBA" id="ARBA00022670"/>
    </source>
</evidence>
<dbReference type="GO" id="GO:0008239">
    <property type="term" value="F:dipeptidyl-peptidase activity"/>
    <property type="evidence" value="ECO:0007669"/>
    <property type="project" value="TreeGrafter"/>
</dbReference>
<keyword evidence="5" id="KW-0325">Glycoprotein</keyword>
<evidence type="ECO:0000259" key="7">
    <source>
        <dbReference type="Pfam" id="PF00930"/>
    </source>
</evidence>
<feature type="domain" description="Peptidase S9 prolyl oligopeptidase catalytic" evidence="6">
    <location>
        <begin position="409"/>
        <end position="608"/>
    </location>
</feature>
<organism evidence="8 9">
    <name type="scientific">Lates calcarifer</name>
    <name type="common">Barramundi</name>
    <name type="synonym">Holocentrus calcarifer</name>
    <dbReference type="NCBI Taxonomy" id="8187"/>
    <lineage>
        <taxon>Eukaryota</taxon>
        <taxon>Metazoa</taxon>
        <taxon>Chordata</taxon>
        <taxon>Craniata</taxon>
        <taxon>Vertebrata</taxon>
        <taxon>Euteleostomi</taxon>
        <taxon>Actinopterygii</taxon>
        <taxon>Neopterygii</taxon>
        <taxon>Teleostei</taxon>
        <taxon>Neoteleostei</taxon>
        <taxon>Acanthomorphata</taxon>
        <taxon>Carangaria</taxon>
        <taxon>Carangaria incertae sedis</taxon>
        <taxon>Centropomidae</taxon>
        <taxon>Lates</taxon>
    </lineage>
</organism>
<gene>
    <name evidence="8" type="primary">fap</name>
</gene>
<dbReference type="SUPFAM" id="SSF53474">
    <property type="entry name" value="alpha/beta-Hydrolases"/>
    <property type="match status" value="1"/>
</dbReference>
<comment type="subcellular location">
    <subcellularLocation>
        <location evidence="1">Cell projection</location>
        <location evidence="1">Invadopodium membrane</location>
        <topology evidence="1">Single-pass type II membrane protein</topology>
    </subcellularLocation>
    <subcellularLocation>
        <location evidence="2">Cell projection</location>
        <location evidence="2">Lamellipodium membrane</location>
        <topology evidence="2">Single-pass type II membrane protein</topology>
    </subcellularLocation>
</comment>
<keyword evidence="4" id="KW-0378">Hydrolase</keyword>
<reference evidence="9" key="1">
    <citation type="submission" date="2015-09" db="EMBL/GenBank/DDBJ databases">
        <authorList>
            <person name="Sai Rama Sridatta P."/>
        </authorList>
    </citation>
    <scope>NUCLEOTIDE SEQUENCE [LARGE SCALE GENOMIC DNA]</scope>
</reference>
<dbReference type="Gene3D" id="2.140.10.30">
    <property type="entry name" value="Dipeptidylpeptidase IV, N-terminal domain"/>
    <property type="match status" value="1"/>
</dbReference>
<feature type="domain" description="Dipeptidylpeptidase IV N-terminal" evidence="7">
    <location>
        <begin position="18"/>
        <end position="331"/>
    </location>
</feature>
<evidence type="ECO:0000313" key="9">
    <source>
        <dbReference type="Proteomes" id="UP000314980"/>
    </source>
</evidence>
<reference evidence="8" key="3">
    <citation type="submission" date="2025-09" db="UniProtKB">
        <authorList>
            <consortium name="Ensembl"/>
        </authorList>
    </citation>
    <scope>IDENTIFICATION</scope>
</reference>
<dbReference type="Gene3D" id="3.40.50.1820">
    <property type="entry name" value="alpha/beta hydrolase"/>
    <property type="match status" value="1"/>
</dbReference>
<evidence type="ECO:0000313" key="8">
    <source>
        <dbReference type="Ensembl" id="ENSLCAP00010056044.1"/>
    </source>
</evidence>
<dbReference type="GO" id="GO:0006508">
    <property type="term" value="P:proteolysis"/>
    <property type="evidence" value="ECO:0007669"/>
    <property type="project" value="UniProtKB-KW"/>
</dbReference>
<dbReference type="GO" id="GO:0031258">
    <property type="term" value="C:lamellipodium membrane"/>
    <property type="evidence" value="ECO:0007669"/>
    <property type="project" value="UniProtKB-SubCell"/>
</dbReference>
<dbReference type="Proteomes" id="UP000314980">
    <property type="component" value="Unassembled WGS sequence"/>
</dbReference>
<evidence type="ECO:0000256" key="2">
    <source>
        <dbReference type="ARBA" id="ARBA00004485"/>
    </source>
</evidence>
<evidence type="ECO:0000256" key="4">
    <source>
        <dbReference type="ARBA" id="ARBA00022801"/>
    </source>
</evidence>
<dbReference type="FunFam" id="3.40.50.1820:FF:000003">
    <property type="entry name" value="Dipeptidyl peptidase 4"/>
    <property type="match status" value="1"/>
</dbReference>
<sequence length="612" mass="70044">MIFIFHCRTFVTPVNLPTVVQYFAWAPTGHKYAYVSDFNIYVKNDVTAEAVQVTHNGKKNEILNGIPDWVYEEEVFASNGALWWSSTGKYLAYLELNDTEVHKVEFSWYGSDQYPQTMAVPYPKAGSTITKVKLFVVDATNPTRRTQVAPPASVASGDHILCSVTWVTDERIAVQWLTRKQNYVIVQIYDFNGGRWRESQQTSKTGWVGHYMPLPLFFAEDNLSFYKVLSDTQGYKHIHYVKDGKATPITSGKWEVIYICKLTKDAIYFVSNQYQGIPVKRNLYKVMIGSSPSAPQCLTCDLYKDRCQYNSGYFSFDASYYRMDCYGQLPPTPPLNSSYRRLDVFTSQGRSPNHFMSQNDLSYLLLFLPTDLWYQMMLPPNFKKSKKYPLLIDVYAGPCSQRVDYRFKLNWGTYLSSTHGIIIASFDGRGSGYQGDEIMHAIYKRLGTFEVEDQIIAVRKFIDMGFIDKDRIAIWGWSYGGYVTSMALGAGTGLFKCGIAVAPVAKWEYYDAVYTERYMGKPTENSDAYQNSTVTARAKNFQNVDYLLVHGTADDNVHFQQAAQISKALVDEQVDFETMWYTDKDHTLGGSAYRHTYTLMSHFLQKCLLNPK</sequence>
<dbReference type="Ensembl" id="ENSLCAT00010057568.1">
    <property type="protein sequence ID" value="ENSLCAP00010056044.1"/>
    <property type="gene ID" value="ENSLCAG00010026139.1"/>
</dbReference>
<dbReference type="GO" id="GO:0004252">
    <property type="term" value="F:serine-type endopeptidase activity"/>
    <property type="evidence" value="ECO:0007669"/>
    <property type="project" value="InterPro"/>
</dbReference>
<keyword evidence="3" id="KW-0645">Protease</keyword>
<proteinExistence type="predicted"/>